<dbReference type="GO" id="GO:0008080">
    <property type="term" value="F:N-acetyltransferase activity"/>
    <property type="evidence" value="ECO:0007669"/>
    <property type="project" value="TreeGrafter"/>
</dbReference>
<accession>A0A5E4MBZ1</accession>
<dbReference type="SUPFAM" id="SSF55729">
    <property type="entry name" value="Acyl-CoA N-acyltransferases (Nat)"/>
    <property type="match status" value="1"/>
</dbReference>
<organism evidence="2 3">
    <name type="scientific">Cinara cedri</name>
    <dbReference type="NCBI Taxonomy" id="506608"/>
    <lineage>
        <taxon>Eukaryota</taxon>
        <taxon>Metazoa</taxon>
        <taxon>Ecdysozoa</taxon>
        <taxon>Arthropoda</taxon>
        <taxon>Hexapoda</taxon>
        <taxon>Insecta</taxon>
        <taxon>Pterygota</taxon>
        <taxon>Neoptera</taxon>
        <taxon>Paraneoptera</taxon>
        <taxon>Hemiptera</taxon>
        <taxon>Sternorrhyncha</taxon>
        <taxon>Aphidomorpha</taxon>
        <taxon>Aphidoidea</taxon>
        <taxon>Aphididae</taxon>
        <taxon>Lachninae</taxon>
        <taxon>Cinara</taxon>
    </lineage>
</organism>
<dbReference type="InterPro" id="IPR016181">
    <property type="entry name" value="Acyl_CoA_acyltransferase"/>
</dbReference>
<keyword evidence="2" id="KW-0012">Acyltransferase</keyword>
<dbReference type="OrthoDB" id="6588672at2759"/>
<evidence type="ECO:0000313" key="3">
    <source>
        <dbReference type="Proteomes" id="UP000325440"/>
    </source>
</evidence>
<dbReference type="Proteomes" id="UP000325440">
    <property type="component" value="Unassembled WGS sequence"/>
</dbReference>
<dbReference type="AlphaFoldDB" id="A0A5E4MBZ1"/>
<name>A0A5E4MBZ1_9HEMI</name>
<evidence type="ECO:0000259" key="1">
    <source>
        <dbReference type="PROSITE" id="PS51186"/>
    </source>
</evidence>
<gene>
    <name evidence="2" type="ORF">CINCED_3A016950</name>
</gene>
<evidence type="ECO:0000313" key="2">
    <source>
        <dbReference type="EMBL" id="VVC29773.1"/>
    </source>
</evidence>
<reference evidence="2 3" key="1">
    <citation type="submission" date="2019-08" db="EMBL/GenBank/DDBJ databases">
        <authorList>
            <person name="Alioto T."/>
            <person name="Alioto T."/>
            <person name="Gomez Garrido J."/>
        </authorList>
    </citation>
    <scope>NUCLEOTIDE SEQUENCE [LARGE SCALE GENOMIC DNA]</scope>
</reference>
<dbReference type="PROSITE" id="PS51186">
    <property type="entry name" value="GNAT"/>
    <property type="match status" value="1"/>
</dbReference>
<protein>
    <submittedName>
        <fullName evidence="2">Acyl-CoA N-acyltransferase,GNAT domain</fullName>
    </submittedName>
</protein>
<dbReference type="CDD" id="cd04301">
    <property type="entry name" value="NAT_SF"/>
    <property type="match status" value="1"/>
</dbReference>
<feature type="domain" description="N-acetyltransferase" evidence="1">
    <location>
        <begin position="34"/>
        <end position="257"/>
    </location>
</feature>
<dbReference type="PANTHER" id="PTHR20905:SF28">
    <property type="entry name" value="GH28833P-RELATED"/>
    <property type="match status" value="1"/>
</dbReference>
<dbReference type="InterPro" id="IPR000182">
    <property type="entry name" value="GNAT_dom"/>
</dbReference>
<dbReference type="EMBL" id="CABPRJ010000498">
    <property type="protein sequence ID" value="VVC29773.1"/>
    <property type="molecule type" value="Genomic_DNA"/>
</dbReference>
<proteinExistence type="predicted"/>
<sequence>MSEIDNVLTENWEDEFLSGRMELPRVWVTLENGFEIQELQSHRVDEVIEMIKKHYIFEEPIFVGSQIYKDNESVEQYLYLARHWIMDTLSTIAVDKKTNSIVGFLICRFNELFNRDPEMSRERIYSGKTWKELQKFKHYLTKRSNPYKHYKVDNILEIYSWFVLPRYRKKGIGTELLRNVMHRQLPEYKWFELDVIVGMFTSDQSQRIAKSLEMKTLYDFVYAGWTITNKSTGKDERFFKTMKPDSNSATVMSFRANAAVESQWP</sequence>
<dbReference type="Gene3D" id="3.40.630.30">
    <property type="match status" value="1"/>
</dbReference>
<dbReference type="Pfam" id="PF00583">
    <property type="entry name" value="Acetyltransf_1"/>
    <property type="match status" value="1"/>
</dbReference>
<keyword evidence="3" id="KW-1185">Reference proteome</keyword>
<keyword evidence="2" id="KW-0808">Transferase</keyword>
<dbReference type="PANTHER" id="PTHR20905">
    <property type="entry name" value="N-ACETYLTRANSFERASE-RELATED"/>
    <property type="match status" value="1"/>
</dbReference>